<sequence>MPAYAGRANPNAPARKGHNQERRPARTTAHARPSKTQTETTTGERTRVVARGFRLGRGRKRVPVCRERGCKETERWLTAGGPSWTWLSLF</sequence>
<feature type="region of interest" description="Disordered" evidence="1">
    <location>
        <begin position="1"/>
        <end position="47"/>
    </location>
</feature>
<comment type="caution">
    <text evidence="2">The sequence shown here is derived from an EMBL/GenBank/DDBJ whole genome shotgun (WGS) entry which is preliminary data.</text>
</comment>
<reference evidence="2 3" key="1">
    <citation type="journal article" date="2020" name="Mol. Biol. Evol.">
        <title>Interspecific Gene Flow and the Evolution of Specialization in Black and White Rhinoceros.</title>
        <authorList>
            <person name="Moodley Y."/>
            <person name="Westbury M.V."/>
            <person name="Russo I.M."/>
            <person name="Gopalakrishnan S."/>
            <person name="Rakotoarivelo A."/>
            <person name="Olsen R.A."/>
            <person name="Prost S."/>
            <person name="Tunstall T."/>
            <person name="Ryder O.A."/>
            <person name="Dalen L."/>
            <person name="Bruford M.W."/>
        </authorList>
    </citation>
    <scope>NUCLEOTIDE SEQUENCE [LARGE SCALE GENOMIC DNA]</scope>
    <source>
        <strain evidence="2">SBR-YM</strain>
        <tissue evidence="2">Skin</tissue>
    </source>
</reference>
<dbReference type="EMBL" id="JACDTQ010000745">
    <property type="protein sequence ID" value="KAF5927036.1"/>
    <property type="molecule type" value="Genomic_DNA"/>
</dbReference>
<dbReference type="Proteomes" id="UP000551758">
    <property type="component" value="Unassembled WGS sequence"/>
</dbReference>
<organism evidence="2 3">
    <name type="scientific">Diceros bicornis minor</name>
    <name type="common">South-central black rhinoceros</name>
    <dbReference type="NCBI Taxonomy" id="77932"/>
    <lineage>
        <taxon>Eukaryota</taxon>
        <taxon>Metazoa</taxon>
        <taxon>Chordata</taxon>
        <taxon>Craniata</taxon>
        <taxon>Vertebrata</taxon>
        <taxon>Euteleostomi</taxon>
        <taxon>Mammalia</taxon>
        <taxon>Eutheria</taxon>
        <taxon>Laurasiatheria</taxon>
        <taxon>Perissodactyla</taxon>
        <taxon>Rhinocerotidae</taxon>
        <taxon>Diceros</taxon>
    </lineage>
</organism>
<gene>
    <name evidence="2" type="ORF">HPG69_001669</name>
</gene>
<accession>A0A7J7FH98</accession>
<name>A0A7J7FH98_DICBM</name>
<keyword evidence="3" id="KW-1185">Reference proteome</keyword>
<evidence type="ECO:0000256" key="1">
    <source>
        <dbReference type="SAM" id="MobiDB-lite"/>
    </source>
</evidence>
<protein>
    <submittedName>
        <fullName evidence="2">Uncharacterized protein</fullName>
    </submittedName>
</protein>
<feature type="compositionally biased region" description="Low complexity" evidence="1">
    <location>
        <begin position="26"/>
        <end position="41"/>
    </location>
</feature>
<evidence type="ECO:0000313" key="2">
    <source>
        <dbReference type="EMBL" id="KAF5927036.1"/>
    </source>
</evidence>
<evidence type="ECO:0000313" key="3">
    <source>
        <dbReference type="Proteomes" id="UP000551758"/>
    </source>
</evidence>
<dbReference type="AlphaFoldDB" id="A0A7J7FH98"/>
<proteinExistence type="predicted"/>